<evidence type="ECO:0000256" key="6">
    <source>
        <dbReference type="ARBA" id="ARBA00022840"/>
    </source>
</evidence>
<name>A0A3R7PVU6_9TRYP</name>
<dbReference type="SUPFAM" id="SSF54211">
    <property type="entry name" value="Ribosomal protein S5 domain 2-like"/>
    <property type="match status" value="1"/>
</dbReference>
<dbReference type="RefSeq" id="XP_029231140.1">
    <property type="nucleotide sequence ID" value="XM_029368756.1"/>
</dbReference>
<keyword evidence="5 9" id="KW-0418">Kinase</keyword>
<dbReference type="EC" id="2.7.1.39" evidence="9"/>
<dbReference type="InterPro" id="IPR014721">
    <property type="entry name" value="Ribsml_uS5_D2-typ_fold_subgr"/>
</dbReference>
<dbReference type="Pfam" id="PF08544">
    <property type="entry name" value="GHMP_kinases_C"/>
    <property type="match status" value="1"/>
</dbReference>
<dbReference type="InterPro" id="IPR036554">
    <property type="entry name" value="GHMP_kinase_C_sf"/>
</dbReference>
<keyword evidence="10" id="KW-1185">Reference proteome</keyword>
<dbReference type="PANTHER" id="PTHR20861">
    <property type="entry name" value="HOMOSERINE/4-DIPHOSPHOCYTIDYL-2-C-METHYL-D-ERYTHRITOL KINASE"/>
    <property type="match status" value="1"/>
</dbReference>
<evidence type="ECO:0000256" key="3">
    <source>
        <dbReference type="ARBA" id="ARBA00022697"/>
    </source>
</evidence>
<evidence type="ECO:0000259" key="8">
    <source>
        <dbReference type="Pfam" id="PF08544"/>
    </source>
</evidence>
<reference evidence="9 10" key="1">
    <citation type="journal article" date="2018" name="BMC Genomics">
        <title>Genomic comparison of Trypanosoma conorhini and Trypanosoma rangeli to Trypanosoma cruzi strains of high and low virulence.</title>
        <authorList>
            <person name="Bradwell K.R."/>
            <person name="Koparde V.N."/>
            <person name="Matveyev A.V."/>
            <person name="Serrano M.G."/>
            <person name="Alves J.M."/>
            <person name="Parikh H."/>
            <person name="Huang B."/>
            <person name="Lee V."/>
            <person name="Espinosa-Alvarez O."/>
            <person name="Ortiz P.A."/>
            <person name="Costa-Martins A.G."/>
            <person name="Teixeira M.M."/>
            <person name="Buck G.A."/>
        </authorList>
    </citation>
    <scope>NUCLEOTIDE SEQUENCE [LARGE SCALE GENOMIC DNA]</scope>
    <source>
        <strain evidence="9 10">025E</strain>
    </source>
</reference>
<evidence type="ECO:0000256" key="2">
    <source>
        <dbReference type="ARBA" id="ARBA00022679"/>
    </source>
</evidence>
<keyword evidence="2 9" id="KW-0808">Transferase</keyword>
<evidence type="ECO:0000313" key="9">
    <source>
        <dbReference type="EMBL" id="RNF25934.1"/>
    </source>
</evidence>
<dbReference type="GeneID" id="40315431"/>
<dbReference type="EMBL" id="MKKU01000065">
    <property type="protein sequence ID" value="RNF25934.1"/>
    <property type="molecule type" value="Genomic_DNA"/>
</dbReference>
<dbReference type="Gene3D" id="3.30.230.10">
    <property type="match status" value="1"/>
</dbReference>
<sequence>MSKLPKKVVLRVPATTANLGPAYDVLGMALSIYMEVTVEYADAFSVQLEGDGSEHIRTDRENLLVKACELAFEYAHKEMPPLRFAVKSNIPFGCGCGSSSAAAVAGFIAGMKLCGLTMETEKAEAILQVIAKFEGHPDNAAPALYGGIQLGYKDNTGRFLTYRVPTTASFSVVLFVPKNKMKMNTHATRNLIPTSVSLEDTVFNVSRASILVLAFCTGNLDILKSCDDKLHQQQRADALFPHFRPCVDAAMAAGAQYAFLSGAGPTVCAFVSGRYGDPLIEPGGKRKNEAVADAMLQAASAVGIPGRTILTRPSEQGVHLVGVTSLRPEFEYISI</sequence>
<evidence type="ECO:0000313" key="10">
    <source>
        <dbReference type="Proteomes" id="UP000284403"/>
    </source>
</evidence>
<dbReference type="SUPFAM" id="SSF55060">
    <property type="entry name" value="GHMP Kinase, C-terminal domain"/>
    <property type="match status" value="1"/>
</dbReference>
<dbReference type="AlphaFoldDB" id="A0A3R7PVU6"/>
<protein>
    <submittedName>
        <fullName evidence="9">Homoserine kinase</fullName>
        <ecNumber evidence="9">2.7.1.39</ecNumber>
    </submittedName>
</protein>
<dbReference type="Proteomes" id="UP000284403">
    <property type="component" value="Unassembled WGS sequence"/>
</dbReference>
<dbReference type="InterPro" id="IPR013750">
    <property type="entry name" value="GHMP_kinase_C_dom"/>
</dbReference>
<dbReference type="InterPro" id="IPR000870">
    <property type="entry name" value="Homoserine_kinase"/>
</dbReference>
<keyword evidence="4" id="KW-0547">Nucleotide-binding</keyword>
<dbReference type="Gene3D" id="3.30.70.890">
    <property type="entry name" value="GHMP kinase, C-terminal domain"/>
    <property type="match status" value="1"/>
</dbReference>
<accession>A0A3R7PVU6</accession>
<evidence type="ECO:0000259" key="7">
    <source>
        <dbReference type="Pfam" id="PF00288"/>
    </source>
</evidence>
<dbReference type="PRINTS" id="PR00958">
    <property type="entry name" value="HOMSERKINASE"/>
</dbReference>
<keyword evidence="6" id="KW-0067">ATP-binding</keyword>
<evidence type="ECO:0000256" key="4">
    <source>
        <dbReference type="ARBA" id="ARBA00022741"/>
    </source>
</evidence>
<dbReference type="Pfam" id="PF00288">
    <property type="entry name" value="GHMP_kinases_N"/>
    <property type="match status" value="1"/>
</dbReference>
<keyword evidence="3" id="KW-0791">Threonine biosynthesis</keyword>
<feature type="domain" description="GHMP kinase N-terminal" evidence="7">
    <location>
        <begin position="62"/>
        <end position="147"/>
    </location>
</feature>
<dbReference type="PANTHER" id="PTHR20861:SF1">
    <property type="entry name" value="HOMOSERINE KINASE"/>
    <property type="match status" value="1"/>
</dbReference>
<evidence type="ECO:0000256" key="5">
    <source>
        <dbReference type="ARBA" id="ARBA00022777"/>
    </source>
</evidence>
<organism evidence="9 10">
    <name type="scientific">Trypanosoma conorhini</name>
    <dbReference type="NCBI Taxonomy" id="83891"/>
    <lineage>
        <taxon>Eukaryota</taxon>
        <taxon>Discoba</taxon>
        <taxon>Euglenozoa</taxon>
        <taxon>Kinetoplastea</taxon>
        <taxon>Metakinetoplastina</taxon>
        <taxon>Trypanosomatida</taxon>
        <taxon>Trypanosomatidae</taxon>
        <taxon>Trypanosoma</taxon>
    </lineage>
</organism>
<dbReference type="InterPro" id="IPR006204">
    <property type="entry name" value="GHMP_kinase_N_dom"/>
</dbReference>
<dbReference type="GO" id="GO:0009088">
    <property type="term" value="P:threonine biosynthetic process"/>
    <property type="evidence" value="ECO:0007669"/>
    <property type="project" value="UniProtKB-KW"/>
</dbReference>
<comment type="caution">
    <text evidence="9">The sequence shown here is derived from an EMBL/GenBank/DDBJ whole genome shotgun (WGS) entry which is preliminary data.</text>
</comment>
<proteinExistence type="inferred from homology"/>
<feature type="domain" description="GHMP kinase C-terminal" evidence="8">
    <location>
        <begin position="214"/>
        <end position="298"/>
    </location>
</feature>
<dbReference type="NCBIfam" id="TIGR00191">
    <property type="entry name" value="thrB"/>
    <property type="match status" value="1"/>
</dbReference>
<evidence type="ECO:0000256" key="1">
    <source>
        <dbReference type="ARBA" id="ARBA00022605"/>
    </source>
</evidence>
<dbReference type="OrthoDB" id="195231at2759"/>
<keyword evidence="1" id="KW-0028">Amino-acid biosynthesis</keyword>
<dbReference type="HAMAP" id="MF_00384">
    <property type="entry name" value="Homoser_kinase"/>
    <property type="match status" value="1"/>
</dbReference>
<gene>
    <name evidence="9" type="ORF">Tco025E_01820</name>
</gene>
<dbReference type="GO" id="GO:0005524">
    <property type="term" value="F:ATP binding"/>
    <property type="evidence" value="ECO:0007669"/>
    <property type="project" value="UniProtKB-KW"/>
</dbReference>
<dbReference type="GO" id="GO:0004413">
    <property type="term" value="F:homoserine kinase activity"/>
    <property type="evidence" value="ECO:0007669"/>
    <property type="project" value="UniProtKB-EC"/>
</dbReference>
<dbReference type="InterPro" id="IPR020568">
    <property type="entry name" value="Ribosomal_Su5_D2-typ_SF"/>
</dbReference>